<protein>
    <submittedName>
        <fullName evidence="2">Uncharacterized protein</fullName>
    </submittedName>
</protein>
<feature type="region of interest" description="Disordered" evidence="1">
    <location>
        <begin position="1"/>
        <end position="27"/>
    </location>
</feature>
<reference evidence="2" key="1">
    <citation type="submission" date="2015-11" db="EMBL/GenBank/DDBJ databases">
        <title>De novo transcriptome assembly of four potential Pierce s Disease insect vectors from Arizona vineyards.</title>
        <authorList>
            <person name="Tassone E.E."/>
        </authorList>
    </citation>
    <scope>NUCLEOTIDE SEQUENCE</scope>
</reference>
<gene>
    <name evidence="2" type="ORF">g.14864</name>
</gene>
<proteinExistence type="predicted"/>
<evidence type="ECO:0000313" key="2">
    <source>
        <dbReference type="EMBL" id="JAT07230.1"/>
    </source>
</evidence>
<feature type="non-terminal residue" evidence="2">
    <location>
        <position position="117"/>
    </location>
</feature>
<dbReference type="AlphaFoldDB" id="A0A1B6K710"/>
<feature type="region of interest" description="Disordered" evidence="1">
    <location>
        <begin position="95"/>
        <end position="117"/>
    </location>
</feature>
<organism evidence="2">
    <name type="scientific">Homalodisca liturata</name>
    <dbReference type="NCBI Taxonomy" id="320908"/>
    <lineage>
        <taxon>Eukaryota</taxon>
        <taxon>Metazoa</taxon>
        <taxon>Ecdysozoa</taxon>
        <taxon>Arthropoda</taxon>
        <taxon>Hexapoda</taxon>
        <taxon>Insecta</taxon>
        <taxon>Pterygota</taxon>
        <taxon>Neoptera</taxon>
        <taxon>Paraneoptera</taxon>
        <taxon>Hemiptera</taxon>
        <taxon>Auchenorrhyncha</taxon>
        <taxon>Membracoidea</taxon>
        <taxon>Cicadellidae</taxon>
        <taxon>Cicadellinae</taxon>
        <taxon>Proconiini</taxon>
        <taxon>Homalodisca</taxon>
    </lineage>
</organism>
<name>A0A1B6K710_9HEMI</name>
<dbReference type="EMBL" id="GECU01000477">
    <property type="protein sequence ID" value="JAT07230.1"/>
    <property type="molecule type" value="Transcribed_RNA"/>
</dbReference>
<accession>A0A1B6K710</accession>
<sequence length="117" mass="13507">MLPKIGRWAPASPTGIRPRRTGCSKPACWKNQKNERRRNLHVALSESMQSVHETDAFRPKTTGLRLSNWRSKRKYESSPCKYHGERVRLREELVAQRAQRRPQRSSVALTNNASPSQ</sequence>
<evidence type="ECO:0000256" key="1">
    <source>
        <dbReference type="SAM" id="MobiDB-lite"/>
    </source>
</evidence>